<feature type="region of interest" description="Disordered" evidence="1">
    <location>
        <begin position="53"/>
        <end position="88"/>
    </location>
</feature>
<dbReference type="EMBL" id="AP018448">
    <property type="protein sequence ID" value="BBC35117.1"/>
    <property type="molecule type" value="Genomic_DNA"/>
</dbReference>
<reference evidence="2 3" key="2">
    <citation type="journal article" date="2023" name="ChemBioChem">
        <title>Acyltransferase Domain Exchange between Two Independent Type I Polyketide Synthases in the Same Producer Strain of Macrolide Antibiotics.</title>
        <authorList>
            <person name="Kudo F."/>
            <person name="Kishikawa K."/>
            <person name="Tsuboi K."/>
            <person name="Kido T."/>
            <person name="Usui T."/>
            <person name="Hashimoto J."/>
            <person name="Shin-Ya K."/>
            <person name="Miyanaga A."/>
            <person name="Eguchi T."/>
        </authorList>
    </citation>
    <scope>NUCLEOTIDE SEQUENCE [LARGE SCALE GENOMIC DNA]</scope>
    <source>
        <strain evidence="2 3">A-8890</strain>
    </source>
</reference>
<evidence type="ECO:0000313" key="2">
    <source>
        <dbReference type="EMBL" id="BBC35117.1"/>
    </source>
</evidence>
<keyword evidence="3" id="KW-1185">Reference proteome</keyword>
<reference evidence="2 3" key="1">
    <citation type="journal article" date="2010" name="ChemBioChem">
        <title>Cloning and characterization of the biosynthetic gene cluster of 16-membered macrolide antibiotic FD-891: involvement of a dual functional cytochrome P450 monooxygenase catalyzing epoxidation and hydroxylation.</title>
        <authorList>
            <person name="Kudo F."/>
            <person name="Motegi A."/>
            <person name="Mizoue K."/>
            <person name="Eguchi T."/>
        </authorList>
    </citation>
    <scope>NUCLEOTIDE SEQUENCE [LARGE SCALE GENOMIC DNA]</scope>
    <source>
        <strain evidence="2 3">A-8890</strain>
    </source>
</reference>
<protein>
    <recommendedName>
        <fullName evidence="4">AMP-binding enzyme C-terminal domain-containing protein</fullName>
    </recommendedName>
</protein>
<feature type="compositionally biased region" description="Polar residues" evidence="1">
    <location>
        <begin position="79"/>
        <end position="88"/>
    </location>
</feature>
<accession>A0ABN5VSR0</accession>
<evidence type="ECO:0000313" key="3">
    <source>
        <dbReference type="Proteomes" id="UP001321542"/>
    </source>
</evidence>
<gene>
    <name evidence="2" type="ORF">SGFS_064110</name>
</gene>
<evidence type="ECO:0000256" key="1">
    <source>
        <dbReference type="SAM" id="MobiDB-lite"/>
    </source>
</evidence>
<feature type="compositionally biased region" description="Basic and acidic residues" evidence="1">
    <location>
        <begin position="53"/>
        <end position="73"/>
    </location>
</feature>
<dbReference type="Proteomes" id="UP001321542">
    <property type="component" value="Chromosome"/>
</dbReference>
<organism evidence="2 3">
    <name type="scientific">Streptomyces graminofaciens</name>
    <dbReference type="NCBI Taxonomy" id="68212"/>
    <lineage>
        <taxon>Bacteria</taxon>
        <taxon>Bacillati</taxon>
        <taxon>Actinomycetota</taxon>
        <taxon>Actinomycetes</taxon>
        <taxon>Kitasatosporales</taxon>
        <taxon>Streptomycetaceae</taxon>
        <taxon>Streptomyces</taxon>
    </lineage>
</organism>
<name>A0ABN5VSR0_9ACTN</name>
<proteinExistence type="predicted"/>
<evidence type="ECO:0008006" key="4">
    <source>
        <dbReference type="Google" id="ProtNLM"/>
    </source>
</evidence>
<sequence length="102" mass="11166">MPDDVVAVEAIPHTITGKKLEVPVKRILQSAALEHVVDPGSIDAPTALRQFSEYRAERSRRSDHVGDPGDRRQRPPSTPHTATCLSQATLLRLSKSSNPFSV</sequence>
<dbReference type="RefSeq" id="WP_434028094.1">
    <property type="nucleotide sequence ID" value="NZ_AP018448.1"/>
</dbReference>